<evidence type="ECO:0000256" key="1">
    <source>
        <dbReference type="SAM" id="MobiDB-lite"/>
    </source>
</evidence>
<protein>
    <submittedName>
        <fullName evidence="2">Uncharacterized protein</fullName>
    </submittedName>
</protein>
<evidence type="ECO:0000313" key="3">
    <source>
        <dbReference type="Proteomes" id="UP000654345"/>
    </source>
</evidence>
<name>A0ABQ3UNU8_9CHLR</name>
<feature type="compositionally biased region" description="Basic and acidic residues" evidence="1">
    <location>
        <begin position="1"/>
        <end position="19"/>
    </location>
</feature>
<evidence type="ECO:0000313" key="2">
    <source>
        <dbReference type="EMBL" id="GHO54414.1"/>
    </source>
</evidence>
<feature type="region of interest" description="Disordered" evidence="1">
    <location>
        <begin position="1"/>
        <end position="29"/>
    </location>
</feature>
<comment type="caution">
    <text evidence="2">The sequence shown here is derived from an EMBL/GenBank/DDBJ whole genome shotgun (WGS) entry which is preliminary data.</text>
</comment>
<keyword evidence="3" id="KW-1185">Reference proteome</keyword>
<proteinExistence type="predicted"/>
<organism evidence="2 3">
    <name type="scientific">Ktedonobacter robiniae</name>
    <dbReference type="NCBI Taxonomy" id="2778365"/>
    <lineage>
        <taxon>Bacteria</taxon>
        <taxon>Bacillati</taxon>
        <taxon>Chloroflexota</taxon>
        <taxon>Ktedonobacteria</taxon>
        <taxon>Ktedonobacterales</taxon>
        <taxon>Ktedonobacteraceae</taxon>
        <taxon>Ktedonobacter</taxon>
    </lineage>
</organism>
<dbReference type="EMBL" id="BNJG01000001">
    <property type="protein sequence ID" value="GHO54414.1"/>
    <property type="molecule type" value="Genomic_DNA"/>
</dbReference>
<reference evidence="2 3" key="1">
    <citation type="journal article" date="2021" name="Int. J. Syst. Evol. Microbiol.">
        <title>Reticulibacter mediterranei gen. nov., sp. nov., within the new family Reticulibacteraceae fam. nov., and Ktedonospora formicarum gen. nov., sp. nov., Ktedonobacter robiniae sp. nov., Dictyobacter formicarum sp. nov. and Dictyobacter arantiisoli sp. nov., belonging to the class Ktedonobacteria.</title>
        <authorList>
            <person name="Yabe S."/>
            <person name="Zheng Y."/>
            <person name="Wang C.M."/>
            <person name="Sakai Y."/>
            <person name="Abe K."/>
            <person name="Yokota A."/>
            <person name="Donadio S."/>
            <person name="Cavaletti L."/>
            <person name="Monciardini P."/>
        </authorList>
    </citation>
    <scope>NUCLEOTIDE SEQUENCE [LARGE SCALE GENOMIC DNA]</scope>
    <source>
        <strain evidence="2 3">SOSP1-30</strain>
    </source>
</reference>
<sequence length="62" mass="6840">MRCRLLGDSEGVGKQDHAGQESNDEEHSLQLPIMLTSVHDDSLYAQLTMMLTSVHDGSSHVM</sequence>
<dbReference type="Proteomes" id="UP000654345">
    <property type="component" value="Unassembled WGS sequence"/>
</dbReference>
<gene>
    <name evidence="2" type="ORF">KSB_28890</name>
</gene>
<accession>A0ABQ3UNU8</accession>